<proteinExistence type="predicted"/>
<dbReference type="HOGENOM" id="CLU_062421_0_0_10"/>
<dbReference type="Proteomes" id="UP000000852">
    <property type="component" value="Chromosome"/>
</dbReference>
<keyword evidence="3" id="KW-1185">Reference proteome</keyword>
<feature type="domain" description="F5/8 type C" evidence="1">
    <location>
        <begin position="215"/>
        <end position="369"/>
    </location>
</feature>
<gene>
    <name evidence="2" type="ordered locus">Phep_4098</name>
</gene>
<dbReference type="Pfam" id="PF16389">
    <property type="entry name" value="DUF4998"/>
    <property type="match status" value="1"/>
</dbReference>
<dbReference type="PROSITE" id="PS51257">
    <property type="entry name" value="PROKAR_LIPOPROTEIN"/>
    <property type="match status" value="1"/>
</dbReference>
<dbReference type="eggNOG" id="ENOG503238N">
    <property type="taxonomic scope" value="Bacteria"/>
</dbReference>
<dbReference type="STRING" id="485917.Phep_4098"/>
<dbReference type="InterPro" id="IPR000421">
    <property type="entry name" value="FA58C"/>
</dbReference>
<dbReference type="OrthoDB" id="1043438at2"/>
<dbReference type="Gene3D" id="2.60.120.260">
    <property type="entry name" value="Galactose-binding domain-like"/>
    <property type="match status" value="1"/>
</dbReference>
<dbReference type="AlphaFoldDB" id="C6XWK0"/>
<organism evidence="2 3">
    <name type="scientific">Pedobacter heparinus (strain ATCC 13125 / DSM 2366 / CIP 104194 / JCM 7457 / NBRC 12017 / NCIMB 9290 / NRRL B-14731 / HIM 762-3)</name>
    <dbReference type="NCBI Taxonomy" id="485917"/>
    <lineage>
        <taxon>Bacteria</taxon>
        <taxon>Pseudomonadati</taxon>
        <taxon>Bacteroidota</taxon>
        <taxon>Sphingobacteriia</taxon>
        <taxon>Sphingobacteriales</taxon>
        <taxon>Sphingobacteriaceae</taxon>
        <taxon>Pedobacter</taxon>
    </lineage>
</organism>
<dbReference type="Pfam" id="PF00754">
    <property type="entry name" value="F5_F8_type_C"/>
    <property type="match status" value="1"/>
</dbReference>
<accession>C6XWK0</accession>
<evidence type="ECO:0000313" key="3">
    <source>
        <dbReference type="Proteomes" id="UP000000852"/>
    </source>
</evidence>
<sequence>MKTRIYLSIAFAGVSMFIACKRMDSTYEKYVVPNGIIYPGKATSPSVKPGLNRIQISWARGTDPKVVKARIFWNNYRDSVEVPVPADQDIISYTIPNLAENYYTFIIKTYDKDGRVSVPVEVSGDVWGERYRSTLLNRLAVSSTINLANTLTIQFEPVLAGSTIVKSEVEYTTTAGALKTVTVLPGTLSLQLTDYKKETGYKLRTQHLNPTAIDPFYTNDQLVDGFLLNKTEWKIAAYSSYNTTDANNVSAPANMIDGNPATRWLSLVSASYPHFVTVDFGTQRTLRTVSLWRWVQTAPDERGPNVVQFFGSLDNTTWTDLGTYNFDRLTNNEQIYTIPNLPQARYLMVKAISGPQVYVILGEVNVTVK</sequence>
<dbReference type="KEGG" id="phe:Phep_4098"/>
<evidence type="ECO:0000259" key="1">
    <source>
        <dbReference type="PROSITE" id="PS50022"/>
    </source>
</evidence>
<reference evidence="2 3" key="1">
    <citation type="journal article" date="2009" name="Stand. Genomic Sci.">
        <title>Complete genome sequence of Pedobacter heparinus type strain (HIM 762-3).</title>
        <authorList>
            <person name="Han C."/>
            <person name="Spring S."/>
            <person name="Lapidus A."/>
            <person name="Del Rio T.G."/>
            <person name="Tice H."/>
            <person name="Copeland A."/>
            <person name="Cheng J.F."/>
            <person name="Lucas S."/>
            <person name="Chen F."/>
            <person name="Nolan M."/>
            <person name="Bruce D."/>
            <person name="Goodwin L."/>
            <person name="Pitluck S."/>
            <person name="Ivanova N."/>
            <person name="Mavromatis K."/>
            <person name="Mikhailova N."/>
            <person name="Pati A."/>
            <person name="Chen A."/>
            <person name="Palaniappan K."/>
            <person name="Land M."/>
            <person name="Hauser L."/>
            <person name="Chang Y.J."/>
            <person name="Jeffries C.C."/>
            <person name="Saunders E."/>
            <person name="Chertkov O."/>
            <person name="Brettin T."/>
            <person name="Goker M."/>
            <person name="Rohde M."/>
            <person name="Bristow J."/>
            <person name="Eisen J.A."/>
            <person name="Markowitz V."/>
            <person name="Hugenholtz P."/>
            <person name="Kyrpides N.C."/>
            <person name="Klenk H.P."/>
            <person name="Detter J.C."/>
        </authorList>
    </citation>
    <scope>NUCLEOTIDE SEQUENCE [LARGE SCALE GENOMIC DNA]</scope>
    <source>
        <strain evidence="3">ATCC 13125 / DSM 2366 / CIP 104194 / JCM 7457 / NBRC 12017 / NCIMB 9290 / NRRL B-14731 / HIM 762-3</strain>
    </source>
</reference>
<dbReference type="PROSITE" id="PS50022">
    <property type="entry name" value="FA58C_3"/>
    <property type="match status" value="1"/>
</dbReference>
<dbReference type="EMBL" id="CP001681">
    <property type="protein sequence ID" value="ACU06289.1"/>
    <property type="molecule type" value="Genomic_DNA"/>
</dbReference>
<dbReference type="SUPFAM" id="SSF49785">
    <property type="entry name" value="Galactose-binding domain-like"/>
    <property type="match status" value="1"/>
</dbReference>
<dbReference type="RefSeq" id="WP_015809897.1">
    <property type="nucleotide sequence ID" value="NC_013061.1"/>
</dbReference>
<protein>
    <submittedName>
        <fullName evidence="2">Coagulation factor 5/8 type domain protein</fullName>
    </submittedName>
</protein>
<evidence type="ECO:0000313" key="2">
    <source>
        <dbReference type="EMBL" id="ACU06289.1"/>
    </source>
</evidence>
<name>C6XWK0_PEDHD</name>
<dbReference type="InterPro" id="IPR008979">
    <property type="entry name" value="Galactose-bd-like_sf"/>
</dbReference>